<evidence type="ECO:0000313" key="2">
    <source>
        <dbReference type="Proteomes" id="UP000887578"/>
    </source>
</evidence>
<dbReference type="Proteomes" id="UP000887578">
    <property type="component" value="Unplaced"/>
</dbReference>
<name>A0A914PYQ1_9BILA</name>
<accession>A0A914PYQ1</accession>
<dbReference type="AlphaFoldDB" id="A0A914PYQ1"/>
<feature type="region of interest" description="Disordered" evidence="1">
    <location>
        <begin position="118"/>
        <end position="139"/>
    </location>
</feature>
<reference evidence="3" key="1">
    <citation type="submission" date="2022-11" db="UniProtKB">
        <authorList>
            <consortium name="WormBaseParasite"/>
        </authorList>
    </citation>
    <scope>IDENTIFICATION</scope>
</reference>
<sequence>MSSQQCLNDFFAKVNCNDEESVEDCLRRQIKEEEKRYKNLENKCRSQALANQTLHNRVKELLEEKKEDRKLIEYLQQNLAVYDSLKNSFVGIDNVVDVKVKAEKREFKKAKRAYLEDENRHDDEIQYIPSQSPSYGFCDDNRRKRKAIEDRFSNLSLEDRSSSSSFHGNLEPPQ</sequence>
<evidence type="ECO:0000256" key="1">
    <source>
        <dbReference type="SAM" id="MobiDB-lite"/>
    </source>
</evidence>
<proteinExistence type="predicted"/>
<keyword evidence="2" id="KW-1185">Reference proteome</keyword>
<evidence type="ECO:0000313" key="3">
    <source>
        <dbReference type="WBParaSite" id="PDA_v2.g23978.t1"/>
    </source>
</evidence>
<protein>
    <submittedName>
        <fullName evidence="3">Uncharacterized protein</fullName>
    </submittedName>
</protein>
<dbReference type="WBParaSite" id="PDA_v2.g23978.t1">
    <property type="protein sequence ID" value="PDA_v2.g23978.t1"/>
    <property type="gene ID" value="PDA_v2.g23978"/>
</dbReference>
<organism evidence="2 3">
    <name type="scientific">Panagrolaimus davidi</name>
    <dbReference type="NCBI Taxonomy" id="227884"/>
    <lineage>
        <taxon>Eukaryota</taxon>
        <taxon>Metazoa</taxon>
        <taxon>Ecdysozoa</taxon>
        <taxon>Nematoda</taxon>
        <taxon>Chromadorea</taxon>
        <taxon>Rhabditida</taxon>
        <taxon>Tylenchina</taxon>
        <taxon>Panagrolaimomorpha</taxon>
        <taxon>Panagrolaimoidea</taxon>
        <taxon>Panagrolaimidae</taxon>
        <taxon>Panagrolaimus</taxon>
    </lineage>
</organism>